<sequence length="257" mass="27777">MFARPPRISCPPTALRQVRTYVVSIEQPRVYPNKTVPRVYSERKAYLYNQYTRLFQSSFDAPLVFLHHNDFSIPRLIQLRRQITAAAAKHASTPSLAGPSPAPAAAAPTLTILRTSILGVALRDFAPLDRHAAMNIAQLVEGGLAVLAFPSFDPPQMQAILRALSRAVPPRKRQRPTPVPELRVVGALVEGRVFGPAGVGEVTQLPTLETLRAQLVGLLSAPAMQLAMVLGEAGGARLARTLEGLKKSLEEDQGGAS</sequence>
<dbReference type="InterPro" id="IPR047865">
    <property type="entry name" value="Ribosomal_uL10_bac_type"/>
</dbReference>
<dbReference type="Proteomes" id="UP000639403">
    <property type="component" value="Unassembled WGS sequence"/>
</dbReference>
<comment type="similarity">
    <text evidence="1">Belongs to the universal ribosomal protein uL10 family.</text>
</comment>
<dbReference type="Gene3D" id="3.30.70.1730">
    <property type="match status" value="1"/>
</dbReference>
<dbReference type="AlphaFoldDB" id="A0A8H7U526"/>
<proteinExistence type="inferred from homology"/>
<dbReference type="SUPFAM" id="SSF160369">
    <property type="entry name" value="Ribosomal protein L10-like"/>
    <property type="match status" value="1"/>
</dbReference>
<gene>
    <name evidence="2" type="ORF">IEO21_02260</name>
</gene>
<dbReference type="InterPro" id="IPR043141">
    <property type="entry name" value="Ribosomal_uL10-like_sf"/>
</dbReference>
<comment type="caution">
    <text evidence="2">The sequence shown here is derived from an EMBL/GenBank/DDBJ whole genome shotgun (WGS) entry which is preliminary data.</text>
</comment>
<organism evidence="2 3">
    <name type="scientific">Rhodonia placenta</name>
    <dbReference type="NCBI Taxonomy" id="104341"/>
    <lineage>
        <taxon>Eukaryota</taxon>
        <taxon>Fungi</taxon>
        <taxon>Dikarya</taxon>
        <taxon>Basidiomycota</taxon>
        <taxon>Agaricomycotina</taxon>
        <taxon>Agaricomycetes</taxon>
        <taxon>Polyporales</taxon>
        <taxon>Adustoporiaceae</taxon>
        <taxon>Rhodonia</taxon>
    </lineage>
</organism>
<evidence type="ECO:0000256" key="1">
    <source>
        <dbReference type="ARBA" id="ARBA00008889"/>
    </source>
</evidence>
<dbReference type="EMBL" id="JADOXO010000021">
    <property type="protein sequence ID" value="KAF9819221.1"/>
    <property type="molecule type" value="Genomic_DNA"/>
</dbReference>
<evidence type="ECO:0000313" key="2">
    <source>
        <dbReference type="EMBL" id="KAF9819221.1"/>
    </source>
</evidence>
<dbReference type="PANTHER" id="PTHR11560">
    <property type="entry name" value="39S RIBOSOMAL PROTEIN L10, MITOCHONDRIAL"/>
    <property type="match status" value="1"/>
</dbReference>
<accession>A0A8H7U526</accession>
<reference evidence="2" key="1">
    <citation type="submission" date="2020-11" db="EMBL/GenBank/DDBJ databases">
        <authorList>
            <person name="Koelle M."/>
            <person name="Horta M.A.C."/>
            <person name="Nowrousian M."/>
            <person name="Ohm R.A."/>
            <person name="Benz P."/>
            <person name="Pilgard A."/>
        </authorList>
    </citation>
    <scope>NUCLEOTIDE SEQUENCE</scope>
    <source>
        <strain evidence="2">FPRL280</strain>
    </source>
</reference>
<evidence type="ECO:0008006" key="4">
    <source>
        <dbReference type="Google" id="ProtNLM"/>
    </source>
</evidence>
<reference evidence="2" key="2">
    <citation type="journal article" name="Front. Microbiol.">
        <title>Degradative Capacity of Two Strains of Rhodonia placenta: From Phenotype to Genotype.</title>
        <authorList>
            <person name="Kolle M."/>
            <person name="Horta M.A.C."/>
            <person name="Nowrousian M."/>
            <person name="Ohm R.A."/>
            <person name="Benz J.P."/>
            <person name="Pilgard A."/>
        </authorList>
    </citation>
    <scope>NUCLEOTIDE SEQUENCE</scope>
    <source>
        <strain evidence="2">FPRL280</strain>
    </source>
</reference>
<evidence type="ECO:0000313" key="3">
    <source>
        <dbReference type="Proteomes" id="UP000639403"/>
    </source>
</evidence>
<name>A0A8H7U526_9APHY</name>
<protein>
    <recommendedName>
        <fullName evidence="4">50S ribosomal protein L10</fullName>
    </recommendedName>
</protein>